<organism evidence="1 2">
    <name type="scientific">Raoultella planticola</name>
    <name type="common">Klebsiella planticola</name>
    <dbReference type="NCBI Taxonomy" id="575"/>
    <lineage>
        <taxon>Bacteria</taxon>
        <taxon>Pseudomonadati</taxon>
        <taxon>Pseudomonadota</taxon>
        <taxon>Gammaproteobacteria</taxon>
        <taxon>Enterobacterales</taxon>
        <taxon>Enterobacteriaceae</taxon>
        <taxon>Klebsiella/Raoultella group</taxon>
        <taxon>Raoultella</taxon>
    </lineage>
</organism>
<evidence type="ECO:0000313" key="1">
    <source>
        <dbReference type="EMBL" id="VFS57458.1"/>
    </source>
</evidence>
<dbReference type="EMBL" id="CAADJE010000009">
    <property type="protein sequence ID" value="VFS57458.1"/>
    <property type="molecule type" value="Genomic_DNA"/>
</dbReference>
<accession>A0A485AD49</accession>
<dbReference type="Proteomes" id="UP000345637">
    <property type="component" value="Unassembled WGS sequence"/>
</dbReference>
<reference evidence="1 2" key="1">
    <citation type="submission" date="2019-03" db="EMBL/GenBank/DDBJ databases">
        <authorList>
            <consortium name="Pathogen Informatics"/>
        </authorList>
    </citation>
    <scope>NUCLEOTIDE SEQUENCE [LARGE SCALE GENOMIC DNA]</scope>
    <source>
        <strain evidence="1 2">NCTC12998</strain>
    </source>
</reference>
<protein>
    <submittedName>
        <fullName evidence="1">Uncharacterized protein</fullName>
    </submittedName>
</protein>
<gene>
    <name evidence="1" type="ORF">NCTC12998_00519</name>
</gene>
<name>A0A485AD49_RAOPL</name>
<dbReference type="AlphaFoldDB" id="A0A485AD49"/>
<evidence type="ECO:0000313" key="2">
    <source>
        <dbReference type="Proteomes" id="UP000345637"/>
    </source>
</evidence>
<proteinExistence type="predicted"/>
<sequence length="66" mass="7880">MKLKLRYDHAHGYLNTQRDLRCWSLTVLYSTERLIRVTCFPQLDTAVILEWLSEQGYVITHRERAA</sequence>